<dbReference type="Pfam" id="PF00400">
    <property type="entry name" value="WD40"/>
    <property type="match status" value="1"/>
</dbReference>
<dbReference type="PANTHER" id="PTHR10039">
    <property type="entry name" value="AMELOGENIN"/>
    <property type="match status" value="1"/>
</dbReference>
<comment type="caution">
    <text evidence="4">The sequence shown here is derived from an EMBL/GenBank/DDBJ whole genome shotgun (WGS) entry which is preliminary data.</text>
</comment>
<evidence type="ECO:0000256" key="2">
    <source>
        <dbReference type="PROSITE-ProRule" id="PRU00221"/>
    </source>
</evidence>
<accession>A0A9P9BLD6</accession>
<dbReference type="OrthoDB" id="538223at2759"/>
<dbReference type="Gene3D" id="2.130.10.10">
    <property type="entry name" value="YVTN repeat-like/Quinoprotein amine dehydrogenase"/>
    <property type="match status" value="1"/>
</dbReference>
<evidence type="ECO:0000256" key="1">
    <source>
        <dbReference type="ARBA" id="ARBA00022737"/>
    </source>
</evidence>
<gene>
    <name evidence="4" type="ORF">B0I36DRAFT_378380</name>
</gene>
<feature type="domain" description="NACHT" evidence="3">
    <location>
        <begin position="65"/>
        <end position="280"/>
    </location>
</feature>
<keyword evidence="2" id="KW-0853">WD repeat</keyword>
<name>A0A9P9BLD6_9PEZI</name>
<dbReference type="AlphaFoldDB" id="A0A9P9BLD6"/>
<reference evidence="4" key="1">
    <citation type="journal article" date="2021" name="Nat. Commun.">
        <title>Genetic determinants of endophytism in the Arabidopsis root mycobiome.</title>
        <authorList>
            <person name="Mesny F."/>
            <person name="Miyauchi S."/>
            <person name="Thiergart T."/>
            <person name="Pickel B."/>
            <person name="Atanasova L."/>
            <person name="Karlsson M."/>
            <person name="Huettel B."/>
            <person name="Barry K.W."/>
            <person name="Haridas S."/>
            <person name="Chen C."/>
            <person name="Bauer D."/>
            <person name="Andreopoulos W."/>
            <person name="Pangilinan J."/>
            <person name="LaButti K."/>
            <person name="Riley R."/>
            <person name="Lipzen A."/>
            <person name="Clum A."/>
            <person name="Drula E."/>
            <person name="Henrissat B."/>
            <person name="Kohler A."/>
            <person name="Grigoriev I.V."/>
            <person name="Martin F.M."/>
            <person name="Hacquard S."/>
        </authorList>
    </citation>
    <scope>NUCLEOTIDE SEQUENCE</scope>
    <source>
        <strain evidence="4">MPI-CAGE-CH-0230</strain>
    </source>
</reference>
<evidence type="ECO:0000259" key="3">
    <source>
        <dbReference type="PROSITE" id="PS50837"/>
    </source>
</evidence>
<dbReference type="SMART" id="SM00320">
    <property type="entry name" value="WD40"/>
    <property type="match status" value="1"/>
</dbReference>
<dbReference type="SUPFAM" id="SSF50978">
    <property type="entry name" value="WD40 repeat-like"/>
    <property type="match status" value="1"/>
</dbReference>
<dbReference type="GeneID" id="70190219"/>
<feature type="repeat" description="WD" evidence="2">
    <location>
        <begin position="503"/>
        <end position="544"/>
    </location>
</feature>
<dbReference type="InterPro" id="IPR027417">
    <property type="entry name" value="P-loop_NTPase"/>
</dbReference>
<proteinExistence type="predicted"/>
<dbReference type="InterPro" id="IPR015943">
    <property type="entry name" value="WD40/YVTN_repeat-like_dom_sf"/>
</dbReference>
<dbReference type="PROSITE" id="PS50082">
    <property type="entry name" value="WD_REPEATS_2"/>
    <property type="match status" value="1"/>
</dbReference>
<organism evidence="4 5">
    <name type="scientific">Microdochium trichocladiopsis</name>
    <dbReference type="NCBI Taxonomy" id="1682393"/>
    <lineage>
        <taxon>Eukaryota</taxon>
        <taxon>Fungi</taxon>
        <taxon>Dikarya</taxon>
        <taxon>Ascomycota</taxon>
        <taxon>Pezizomycotina</taxon>
        <taxon>Sordariomycetes</taxon>
        <taxon>Xylariomycetidae</taxon>
        <taxon>Xylariales</taxon>
        <taxon>Microdochiaceae</taxon>
        <taxon>Microdochium</taxon>
    </lineage>
</organism>
<dbReference type="InterPro" id="IPR056884">
    <property type="entry name" value="NPHP3-like_N"/>
</dbReference>
<evidence type="ECO:0000313" key="4">
    <source>
        <dbReference type="EMBL" id="KAH7012684.1"/>
    </source>
</evidence>
<dbReference type="PANTHER" id="PTHR10039:SF14">
    <property type="entry name" value="NACHT DOMAIN-CONTAINING PROTEIN"/>
    <property type="match status" value="1"/>
</dbReference>
<dbReference type="InterPro" id="IPR036322">
    <property type="entry name" value="WD40_repeat_dom_sf"/>
</dbReference>
<dbReference type="RefSeq" id="XP_046004949.1">
    <property type="nucleotide sequence ID" value="XM_046160673.1"/>
</dbReference>
<protein>
    <recommendedName>
        <fullName evidence="3">NACHT domain-containing protein</fullName>
    </recommendedName>
</protein>
<dbReference type="Gene3D" id="3.40.50.300">
    <property type="entry name" value="P-loop containing nucleotide triphosphate hydrolases"/>
    <property type="match status" value="1"/>
</dbReference>
<dbReference type="Pfam" id="PF24883">
    <property type="entry name" value="NPHP3_N"/>
    <property type="match status" value="1"/>
</dbReference>
<dbReference type="Proteomes" id="UP000756346">
    <property type="component" value="Unassembled WGS sequence"/>
</dbReference>
<keyword evidence="5" id="KW-1185">Reference proteome</keyword>
<dbReference type="PROSITE" id="PS50837">
    <property type="entry name" value="NACHT"/>
    <property type="match status" value="1"/>
</dbReference>
<keyword evidence="1" id="KW-0677">Repeat</keyword>
<dbReference type="InterPro" id="IPR001680">
    <property type="entry name" value="WD40_rpt"/>
</dbReference>
<dbReference type="InterPro" id="IPR007111">
    <property type="entry name" value="NACHT_NTPase"/>
</dbReference>
<dbReference type="EMBL" id="JAGTJQ010000014">
    <property type="protein sequence ID" value="KAH7012684.1"/>
    <property type="molecule type" value="Genomic_DNA"/>
</dbReference>
<sequence length="583" mass="66110">MLSLPRPLRGLIQSQTDRCLADLRTTDPRIDKKRIEDTQGGLLHSVSSWTFTNDDFLRWRDGEASLLWIKGDPGKGKTMLLCGIIDELSPATKLKNKDANTLLSYFFCQAANLAINNATAVVKQQPILISHLRDKYNDDGRALFEDHNAWWTLADTFQGILQDPILGPSCFVVDALDECRNYSELQLVIETSSTSRAKWIVSSRNWPDIEERLGMTQSKVTLRLELNTTSISRAVSIYIQHMVGKLARQKSYDQSTLGAIGEYLQSNSDNTFLWVALVCQELGKDVATDFPPGLEPFYCRMIGQVSQSNDSDLLNRILATATIVYRPITFHELKTIIELPQYLNDNPRFLVDVIEHCGSFSTLRNNTIYFIHQSAKDFLLSKSTNQLFKYGIRHQHGEIFTQALQTISSALHRTMYDLQEPGCIIHEIQPPNSDPLAAIAYSRVYWIDHLLDARSNSIETHQLGLINFLETKSLYWLEALSLLRKVQEGARAITSLRHHLSTLEGHGGFVNSVAFSPDSQRLASASYTKTVMIWDAATGIHMPKTCLRDLHVWTFSKIWIGVYFGGLIQCLNQEYWSWLNAET</sequence>
<dbReference type="SUPFAM" id="SSF52540">
    <property type="entry name" value="P-loop containing nucleoside triphosphate hydrolases"/>
    <property type="match status" value="1"/>
</dbReference>
<dbReference type="PROSITE" id="PS50294">
    <property type="entry name" value="WD_REPEATS_REGION"/>
    <property type="match status" value="1"/>
</dbReference>
<evidence type="ECO:0000313" key="5">
    <source>
        <dbReference type="Proteomes" id="UP000756346"/>
    </source>
</evidence>